<comment type="caution">
    <text evidence="3">The sequence shown here is derived from an EMBL/GenBank/DDBJ whole genome shotgun (WGS) entry which is preliminary data.</text>
</comment>
<evidence type="ECO:0000313" key="4">
    <source>
        <dbReference type="Proteomes" id="UP001337655"/>
    </source>
</evidence>
<keyword evidence="2" id="KW-0732">Signal</keyword>
<feature type="compositionally biased region" description="Basic and acidic residues" evidence="1">
    <location>
        <begin position="303"/>
        <end position="315"/>
    </location>
</feature>
<feature type="compositionally biased region" description="Basic and acidic residues" evidence="1">
    <location>
        <begin position="259"/>
        <end position="270"/>
    </location>
</feature>
<feature type="signal peptide" evidence="2">
    <location>
        <begin position="1"/>
        <end position="25"/>
    </location>
</feature>
<proteinExistence type="predicted"/>
<reference evidence="3 4" key="1">
    <citation type="submission" date="2023-08" db="EMBL/GenBank/DDBJ databases">
        <title>Black Yeasts Isolated from many extreme environments.</title>
        <authorList>
            <person name="Coleine C."/>
            <person name="Stajich J.E."/>
            <person name="Selbmann L."/>
        </authorList>
    </citation>
    <scope>NUCLEOTIDE SEQUENCE [LARGE SCALE GENOMIC DNA]</scope>
    <source>
        <strain evidence="3 4">CCFEE 5935</strain>
    </source>
</reference>
<feature type="chain" id="PRO_5043407044" evidence="2">
    <location>
        <begin position="26"/>
        <end position="521"/>
    </location>
</feature>
<feature type="compositionally biased region" description="Polar residues" evidence="1">
    <location>
        <begin position="248"/>
        <end position="257"/>
    </location>
</feature>
<feature type="compositionally biased region" description="Polar residues" evidence="1">
    <location>
        <begin position="317"/>
        <end position="329"/>
    </location>
</feature>
<protein>
    <submittedName>
        <fullName evidence="3">Uncharacterized protein</fullName>
    </submittedName>
</protein>
<dbReference type="AlphaFoldDB" id="A0AAV9P2F7"/>
<dbReference type="EMBL" id="JAVRRT010000016">
    <property type="protein sequence ID" value="KAK5165396.1"/>
    <property type="molecule type" value="Genomic_DNA"/>
</dbReference>
<name>A0AAV9P2F7_9PEZI</name>
<accession>A0AAV9P2F7</accession>
<keyword evidence="4" id="KW-1185">Reference proteome</keyword>
<dbReference type="RefSeq" id="XP_064655480.1">
    <property type="nucleotide sequence ID" value="XM_064806154.1"/>
</dbReference>
<feature type="compositionally biased region" description="Polar residues" evidence="1">
    <location>
        <begin position="272"/>
        <end position="289"/>
    </location>
</feature>
<feature type="region of interest" description="Disordered" evidence="1">
    <location>
        <begin position="248"/>
        <end position="356"/>
    </location>
</feature>
<dbReference type="Proteomes" id="UP001337655">
    <property type="component" value="Unassembled WGS sequence"/>
</dbReference>
<dbReference type="GeneID" id="89930257"/>
<sequence>MSLVTRHFKALLLLLVPILFVSSSASSPTHGNQSLSFEENECNVYIPSIYVWNWQPAAVTVAEDGASATPTVPTNPDGTQTAIITVTTSARMHDGTWEALTSLSTLAFPTGRYDMPASYEWCSSSACSSNSTTTVMMPTSVFYPAASFAYDTVQTATGKGLHWSLHPTYVVAGPLEVSWFRSVYSDQAPLQECKPTSTMGTNGRPPIALQPYGMIGPTVSTAEAVSTTAQPIPAHTLGRIHGLATQLTESSAATQANDEGDRERQSEHIETANPSEQTTRPVQHQSYAAHSTRHPPSVTSTSKLEETVRVSRYRTDPASSSKIATSETTATRHDKQEPAGTYTIHSGKTTPPGGSAVSVPIATIPVVMSGTTVLNSQISPISNSPSHAVQVFGNVTLSMTDGNVVFHGQTLVISSTLTIGTGSAITRLALGTDSAGDTVFLGESTISANRSTVARVQPTIQSSLPRLTYATQAPSSSVASSPGLVSASSAESSLRPTRWSIFGALILAMFNSKYGYGTPFR</sequence>
<evidence type="ECO:0000313" key="3">
    <source>
        <dbReference type="EMBL" id="KAK5165396.1"/>
    </source>
</evidence>
<evidence type="ECO:0000256" key="2">
    <source>
        <dbReference type="SAM" id="SignalP"/>
    </source>
</evidence>
<gene>
    <name evidence="3" type="ORF">LTR77_008925</name>
</gene>
<evidence type="ECO:0000256" key="1">
    <source>
        <dbReference type="SAM" id="MobiDB-lite"/>
    </source>
</evidence>
<organism evidence="3 4">
    <name type="scientific">Saxophila tyrrhenica</name>
    <dbReference type="NCBI Taxonomy" id="1690608"/>
    <lineage>
        <taxon>Eukaryota</taxon>
        <taxon>Fungi</taxon>
        <taxon>Dikarya</taxon>
        <taxon>Ascomycota</taxon>
        <taxon>Pezizomycotina</taxon>
        <taxon>Dothideomycetes</taxon>
        <taxon>Dothideomycetidae</taxon>
        <taxon>Mycosphaerellales</taxon>
        <taxon>Extremaceae</taxon>
        <taxon>Saxophila</taxon>
    </lineage>
</organism>